<proteinExistence type="predicted"/>
<dbReference type="SMART" id="SM00773">
    <property type="entry name" value="WGR"/>
    <property type="match status" value="1"/>
</dbReference>
<evidence type="ECO:0000313" key="6">
    <source>
        <dbReference type="Proteomes" id="UP000654482"/>
    </source>
</evidence>
<dbReference type="InterPro" id="IPR008893">
    <property type="entry name" value="WGR_domain"/>
</dbReference>
<dbReference type="EMBL" id="JADEWZ010000012">
    <property type="protein sequence ID" value="MBE9116147.1"/>
    <property type="molecule type" value="Genomic_DNA"/>
</dbReference>
<dbReference type="CDD" id="cd07998">
    <property type="entry name" value="WGR_DNA_ligase"/>
    <property type="match status" value="1"/>
</dbReference>
<dbReference type="InterPro" id="IPR036930">
    <property type="entry name" value="WGR_dom_sf"/>
</dbReference>
<dbReference type="RefSeq" id="WP_194029244.1">
    <property type="nucleotide sequence ID" value="NZ_JADEWZ010000012.1"/>
</dbReference>
<feature type="compositionally biased region" description="Polar residues" evidence="3">
    <location>
        <begin position="80"/>
        <end position="99"/>
    </location>
</feature>
<keyword evidence="1" id="KW-0042">Antenna complex</keyword>
<dbReference type="Gene3D" id="1.25.10.10">
    <property type="entry name" value="Leucine-rich Repeat Variant"/>
    <property type="match status" value="1"/>
</dbReference>
<protein>
    <submittedName>
        <fullName evidence="5">HEAT repeat domain-containing protein</fullName>
    </submittedName>
</protein>
<feature type="domain" description="WGR" evidence="4">
    <location>
        <begin position="1"/>
        <end position="92"/>
    </location>
</feature>
<evidence type="ECO:0000256" key="2">
    <source>
        <dbReference type="ARBA" id="ARBA00022738"/>
    </source>
</evidence>
<name>A0A8J7ISG5_9CYAN</name>
<dbReference type="AlphaFoldDB" id="A0A8J7ISG5"/>
<dbReference type="Proteomes" id="UP000654482">
    <property type="component" value="Unassembled WGS sequence"/>
</dbReference>
<evidence type="ECO:0000259" key="4">
    <source>
        <dbReference type="PROSITE" id="PS51977"/>
    </source>
</evidence>
<organism evidence="5 6">
    <name type="scientific">Lusitaniella coriacea LEGE 07157</name>
    <dbReference type="NCBI Taxonomy" id="945747"/>
    <lineage>
        <taxon>Bacteria</taxon>
        <taxon>Bacillati</taxon>
        <taxon>Cyanobacteriota</taxon>
        <taxon>Cyanophyceae</taxon>
        <taxon>Spirulinales</taxon>
        <taxon>Lusitaniellaceae</taxon>
        <taxon>Lusitaniella</taxon>
    </lineage>
</organism>
<reference evidence="5" key="1">
    <citation type="submission" date="2020-10" db="EMBL/GenBank/DDBJ databases">
        <authorList>
            <person name="Castelo-Branco R."/>
            <person name="Eusebio N."/>
            <person name="Adriana R."/>
            <person name="Vieira A."/>
            <person name="Brugerolle De Fraissinette N."/>
            <person name="Rezende De Castro R."/>
            <person name="Schneider M.P."/>
            <person name="Vasconcelos V."/>
            <person name="Leao P.N."/>
        </authorList>
    </citation>
    <scope>NUCLEOTIDE SEQUENCE</scope>
    <source>
        <strain evidence="5">LEGE 07157</strain>
    </source>
</reference>
<dbReference type="PROSITE" id="PS51977">
    <property type="entry name" value="WGR"/>
    <property type="match status" value="1"/>
</dbReference>
<evidence type="ECO:0000256" key="1">
    <source>
        <dbReference type="ARBA" id="ARBA00022549"/>
    </source>
</evidence>
<evidence type="ECO:0000256" key="3">
    <source>
        <dbReference type="SAM" id="MobiDB-lite"/>
    </source>
</evidence>
<dbReference type="SUPFAM" id="SSF48371">
    <property type="entry name" value="ARM repeat"/>
    <property type="match status" value="2"/>
</dbReference>
<sequence length="1087" mass="125351">MELIKRTTLHFQDSKSDKIYEVDLCRVGEDRYLVNFRHGRRGTNLKEGTKTTQAVSLVKAEKIFNKLVADKTKKGYQDISEPQTNTTPPQKASHSTSDSAARDRTILERLENPDEGNWSQSRAIWRAGELKLKDATPLLIPLIGTDKPLRDYSIAWSLGWCGDRSAVPILTELHENPSTPEFVKRIAWEALFKLADEPGKVQMRVQKIEELPTELQDLARSGSSEALSETLNSYLNTPFPIDSAVTEFQEWLQHCKWFDWREDEGVRTEINDRIAQLPEEWRSRIPELPEPQGKRYFYRSLPRDVQWAIDNYIHQEKPKLFAVLDTLYQIDNEQTRPAVLEVVRSAPFKNTYFFQRLRHIFKMAEYRQDIEVFSHLAYRFSKVKGNGYYARSYGGRTREYLRRRVWRTLRTLAEDRDSLYLDFAVAILLQYSDADAEEPRTSTYYRWDWENSTSTTYTRTWDSFAAYLTFNHILYENSPRYLLAKNTKAWRCRDNYKPGDPEPQRREEAFPELWEQRPDALLRLLLESHCRPVHHFAAKALRACTRFCEEIELETLMQLLNKPYEVTVQLGFELIRERYNPNNPNLELVQVLANCAFESARTQAHEWIDAAKEFFLSSTQFITSLVLSSYGDTRLFARNLLSHSILPDDTAKVLIGRILMELLAFDASNEKSSIVKDAGETLVLCFSPQLRTLGFNIIQDLLEHPIAEVQEIGARILLNHETPTTELPSGLIDSLITSPYEAIRGIGVQLFGQLPNETLLQDYDLLCAIASSSLPDLRQSIRPIIQRLATAHPAFALQLATELINLLLLPERHDGIHPDLVLLLRDFIPGWMGEISREVAMKLLRAKSSAAQELGGLALSNHCNDWVLDFSISEIVKLASHEIVAVREAARSMFAQKLDSIRTHPQELLSAVRLLEAKWEDSRQFARDTFNTFTSEEWTPEVMVSICDSVREDVRQFGRNLVINNFQQEYGQDYLLKFSEHPSADMQIFATNYLEEYAKGQHARLRQLTPYFVTVLSQVNRSRVAKDRVLAFLEEEAQNSEESARIVAEILTQQSLTRAIGDKAKTIETMLKIAQKYPEIELPLRVI</sequence>
<dbReference type="Gene3D" id="2.20.140.10">
    <property type="entry name" value="WGR domain"/>
    <property type="match status" value="1"/>
</dbReference>
<feature type="region of interest" description="Disordered" evidence="3">
    <location>
        <begin position="75"/>
        <end position="102"/>
    </location>
</feature>
<dbReference type="SUPFAM" id="SSF142921">
    <property type="entry name" value="WGR domain-like"/>
    <property type="match status" value="1"/>
</dbReference>
<dbReference type="InterPro" id="IPR011989">
    <property type="entry name" value="ARM-like"/>
</dbReference>
<keyword evidence="6" id="KW-1185">Reference proteome</keyword>
<evidence type="ECO:0000313" key="5">
    <source>
        <dbReference type="EMBL" id="MBE9116147.1"/>
    </source>
</evidence>
<accession>A0A8J7ISG5</accession>
<dbReference type="Pfam" id="PF05406">
    <property type="entry name" value="WGR"/>
    <property type="match status" value="1"/>
</dbReference>
<dbReference type="InterPro" id="IPR016024">
    <property type="entry name" value="ARM-type_fold"/>
</dbReference>
<dbReference type="GO" id="GO:0030089">
    <property type="term" value="C:phycobilisome"/>
    <property type="evidence" value="ECO:0007669"/>
    <property type="project" value="UniProtKB-KW"/>
</dbReference>
<comment type="caution">
    <text evidence="5">The sequence shown here is derived from an EMBL/GenBank/DDBJ whole genome shotgun (WGS) entry which is preliminary data.</text>
</comment>
<gene>
    <name evidence="5" type="ORF">IQ249_09590</name>
</gene>
<keyword evidence="2" id="KW-0605">Phycobilisome</keyword>